<dbReference type="EMBL" id="CM047946">
    <property type="protein sequence ID" value="KAI9897458.1"/>
    <property type="molecule type" value="Genomic_DNA"/>
</dbReference>
<accession>A0ACC0UTY2</accession>
<protein>
    <submittedName>
        <fullName evidence="1">Uncharacterized protein</fullName>
    </submittedName>
</protein>
<evidence type="ECO:0000313" key="2">
    <source>
        <dbReference type="Proteomes" id="UP001163324"/>
    </source>
</evidence>
<gene>
    <name evidence="1" type="ORF">N3K66_007314</name>
</gene>
<keyword evidence="2" id="KW-1185">Reference proteome</keyword>
<dbReference type="Proteomes" id="UP001163324">
    <property type="component" value="Chromosome 7"/>
</dbReference>
<comment type="caution">
    <text evidence="1">The sequence shown here is derived from an EMBL/GenBank/DDBJ whole genome shotgun (WGS) entry which is preliminary data.</text>
</comment>
<reference evidence="1" key="1">
    <citation type="submission" date="2022-10" db="EMBL/GenBank/DDBJ databases">
        <title>Complete Genome of Trichothecium roseum strain YXFP-22015, a Plant Pathogen Isolated from Citrus.</title>
        <authorList>
            <person name="Wang Y."/>
            <person name="Zhu L."/>
        </authorList>
    </citation>
    <scope>NUCLEOTIDE SEQUENCE</scope>
    <source>
        <strain evidence="1">YXFP-22015</strain>
    </source>
</reference>
<organism evidence="1 2">
    <name type="scientific">Trichothecium roseum</name>
    <dbReference type="NCBI Taxonomy" id="47278"/>
    <lineage>
        <taxon>Eukaryota</taxon>
        <taxon>Fungi</taxon>
        <taxon>Dikarya</taxon>
        <taxon>Ascomycota</taxon>
        <taxon>Pezizomycotina</taxon>
        <taxon>Sordariomycetes</taxon>
        <taxon>Hypocreomycetidae</taxon>
        <taxon>Hypocreales</taxon>
        <taxon>Hypocreales incertae sedis</taxon>
        <taxon>Trichothecium</taxon>
    </lineage>
</organism>
<proteinExistence type="predicted"/>
<sequence length="190" mass="21118">MLLGPPVNLPKWLKENSHLLQPPINNYCVYNEGFTVMIVGGPNARTDYHINQTPEWFYQHKGTMLLKIVDEQAKTEGGAVFRDIFIHEGDMFLLPGGVPHNPVRFADTVGVVLEQGRPEKSIDRLRWYCPREGCAAVVHEAAFHCTNLGTQIKQAVGDFAADEDKRTCPSCGVLARAAPEPRSIPDPNLV</sequence>
<evidence type="ECO:0000313" key="1">
    <source>
        <dbReference type="EMBL" id="KAI9897458.1"/>
    </source>
</evidence>
<name>A0ACC0UTY2_9HYPO</name>